<feature type="transmembrane region" description="Helical" evidence="7">
    <location>
        <begin position="549"/>
        <end position="569"/>
    </location>
</feature>
<keyword evidence="4 7" id="KW-1133">Transmembrane helix</keyword>
<feature type="transmembrane region" description="Helical" evidence="7">
    <location>
        <begin position="581"/>
        <end position="605"/>
    </location>
</feature>
<comment type="subcellular location">
    <subcellularLocation>
        <location evidence="1">Membrane</location>
        <topology evidence="1">Multi-pass membrane protein</topology>
    </subcellularLocation>
</comment>
<evidence type="ECO:0000259" key="9">
    <source>
        <dbReference type="Pfam" id="PF04893"/>
    </source>
</evidence>
<gene>
    <name evidence="10" type="ORF">N5B56_10660</name>
</gene>
<dbReference type="InterPro" id="IPR011990">
    <property type="entry name" value="TPR-like_helical_dom_sf"/>
</dbReference>
<dbReference type="SUPFAM" id="SSF103473">
    <property type="entry name" value="MFS general substrate transporter"/>
    <property type="match status" value="1"/>
</dbReference>
<evidence type="ECO:0000256" key="3">
    <source>
        <dbReference type="ARBA" id="ARBA00022729"/>
    </source>
</evidence>
<keyword evidence="11" id="KW-1185">Reference proteome</keyword>
<dbReference type="CDD" id="cd05819">
    <property type="entry name" value="NHL"/>
    <property type="match status" value="1"/>
</dbReference>
<feature type="transmembrane region" description="Helical" evidence="7">
    <location>
        <begin position="611"/>
        <end position="633"/>
    </location>
</feature>
<dbReference type="PANTHER" id="PTHR10680">
    <property type="entry name" value="PEPTIDYL-GLYCINE ALPHA-AMIDATING MONOOXYGENASE"/>
    <property type="match status" value="1"/>
</dbReference>
<keyword evidence="3 8" id="KW-0732">Signal</keyword>
<evidence type="ECO:0000256" key="6">
    <source>
        <dbReference type="ARBA" id="ARBA00023180"/>
    </source>
</evidence>
<evidence type="ECO:0000256" key="1">
    <source>
        <dbReference type="ARBA" id="ARBA00004141"/>
    </source>
</evidence>
<feature type="domain" description="Yip1" evidence="9">
    <location>
        <begin position="496"/>
        <end position="660"/>
    </location>
</feature>
<evidence type="ECO:0000256" key="5">
    <source>
        <dbReference type="ARBA" id="ARBA00023136"/>
    </source>
</evidence>
<dbReference type="InterPro" id="IPR006977">
    <property type="entry name" value="Yip1_dom"/>
</dbReference>
<name>A0ABT2M1Z8_9FIRM</name>
<sequence>MKRNMKKPLVFIMALMMMIMTVLPVSASQATSYTYTLDDNNERVRTQDAYLPDRTITNLGLKNPSDIIIDENNIMYICDTGNTRIVIYDLNSEKVLHIISGDDDIYKGTDFKGFTTPKGIFRTDDGTLYVADGGEKAVFKFDSNYNYVTAFETPTAPIFGDTNYEPSKVAVDKGGNIFIVSEGVNTGIIQLSYTGEFLGYFTSNKTRLTPQQAFLKAIYTKEQEEKSALLNTAPPTFSNIYVDETGTVYTTSMGKGDDLLKKHSTNGGNMFQNAVAAHASLTDVSVDDRGIIYASDTTGYITVYTKSGELIFDFGANVKNLDISGLFSSLTTIATDNNNNIWTADGDKGYLQSFIPTDYAKTIYKALDEYENGEYAASLEDWSTVLRLNQMSVLAHNGVGKAYYNAEEYSDAMEHFEIAGNRNDYSNAFWEVRNEVIQNNLWWVMLIIFILIVVKVLIVLIDRKKVLKKKKRALGKKLKEVPVIGELGYAFKICKHPIDRYYDIRVGKNGSVIAASIIYIVFFIVYMIYKTSKGFIYQYTDIEDMDISAVVIGFFAIVILFVICNYLVTSITDGDGTFKQVYMIPAYGAIPALISMIAVIVMSYGLTYNEAFILTVILIVGIGWSLVLVFQGLSTVHDYSFKETVVSLIITFVFMLIAAIVVLIVIIMWEQLSGFLITIGKEIIRNVTGK</sequence>
<keyword evidence="2 7" id="KW-0812">Transmembrane</keyword>
<dbReference type="RefSeq" id="WP_260978910.1">
    <property type="nucleotide sequence ID" value="NZ_JAODBU010000010.1"/>
</dbReference>
<dbReference type="InterPro" id="IPR036259">
    <property type="entry name" value="MFS_trans_sf"/>
</dbReference>
<evidence type="ECO:0000313" key="11">
    <source>
        <dbReference type="Proteomes" id="UP001431199"/>
    </source>
</evidence>
<feature type="transmembrane region" description="Helical" evidence="7">
    <location>
        <begin position="645"/>
        <end position="669"/>
    </location>
</feature>
<feature type="signal peptide" evidence="8">
    <location>
        <begin position="1"/>
        <end position="27"/>
    </location>
</feature>
<dbReference type="SUPFAM" id="SSF48452">
    <property type="entry name" value="TPR-like"/>
    <property type="match status" value="1"/>
</dbReference>
<reference evidence="10" key="1">
    <citation type="submission" date="2022-09" db="EMBL/GenBank/DDBJ databases">
        <title>Eubacterium sp. LFL-14 isolated from human feces.</title>
        <authorList>
            <person name="Liu F."/>
        </authorList>
    </citation>
    <scope>NUCLEOTIDE SEQUENCE</scope>
    <source>
        <strain evidence="10">LFL-14</strain>
    </source>
</reference>
<feature type="transmembrane region" description="Helical" evidence="7">
    <location>
        <begin position="441"/>
        <end position="461"/>
    </location>
</feature>
<feature type="transmembrane region" description="Helical" evidence="7">
    <location>
        <begin position="510"/>
        <end position="529"/>
    </location>
</feature>
<keyword evidence="6" id="KW-0325">Glycoprotein</keyword>
<dbReference type="EMBL" id="JAODBU010000010">
    <property type="protein sequence ID" value="MCT7399540.1"/>
    <property type="molecule type" value="Genomic_DNA"/>
</dbReference>
<evidence type="ECO:0000256" key="8">
    <source>
        <dbReference type="SAM" id="SignalP"/>
    </source>
</evidence>
<dbReference type="SUPFAM" id="SSF101898">
    <property type="entry name" value="NHL repeat"/>
    <property type="match status" value="1"/>
</dbReference>
<dbReference type="Proteomes" id="UP001431199">
    <property type="component" value="Unassembled WGS sequence"/>
</dbReference>
<evidence type="ECO:0000256" key="2">
    <source>
        <dbReference type="ARBA" id="ARBA00022692"/>
    </source>
</evidence>
<dbReference type="Gene3D" id="1.25.40.10">
    <property type="entry name" value="Tetratricopeptide repeat domain"/>
    <property type="match status" value="1"/>
</dbReference>
<evidence type="ECO:0000313" key="10">
    <source>
        <dbReference type="EMBL" id="MCT7399540.1"/>
    </source>
</evidence>
<evidence type="ECO:0000256" key="4">
    <source>
        <dbReference type="ARBA" id="ARBA00022989"/>
    </source>
</evidence>
<feature type="chain" id="PRO_5046270774" evidence="8">
    <location>
        <begin position="28"/>
        <end position="690"/>
    </location>
</feature>
<dbReference type="PANTHER" id="PTHR10680:SF14">
    <property type="entry name" value="PEPTIDYL-GLYCINE ALPHA-AMIDATING MONOOXYGENASE"/>
    <property type="match status" value="1"/>
</dbReference>
<evidence type="ECO:0000256" key="7">
    <source>
        <dbReference type="SAM" id="Phobius"/>
    </source>
</evidence>
<keyword evidence="5 7" id="KW-0472">Membrane</keyword>
<accession>A0ABT2M1Z8</accession>
<organism evidence="10 11">
    <name type="scientific">Eubacterium album</name>
    <dbReference type="NCBI Taxonomy" id="2978477"/>
    <lineage>
        <taxon>Bacteria</taxon>
        <taxon>Bacillati</taxon>
        <taxon>Bacillota</taxon>
        <taxon>Clostridia</taxon>
        <taxon>Eubacteriales</taxon>
        <taxon>Eubacteriaceae</taxon>
        <taxon>Eubacterium</taxon>
    </lineage>
</organism>
<comment type="caution">
    <text evidence="10">The sequence shown here is derived from an EMBL/GenBank/DDBJ whole genome shotgun (WGS) entry which is preliminary data.</text>
</comment>
<dbReference type="InterPro" id="IPR011042">
    <property type="entry name" value="6-blade_b-propeller_TolB-like"/>
</dbReference>
<protein>
    <submittedName>
        <fullName evidence="10">YIP1 family protein</fullName>
    </submittedName>
</protein>
<proteinExistence type="predicted"/>
<dbReference type="Gene3D" id="2.120.10.30">
    <property type="entry name" value="TolB, C-terminal domain"/>
    <property type="match status" value="2"/>
</dbReference>
<dbReference type="Pfam" id="PF04893">
    <property type="entry name" value="Yip1"/>
    <property type="match status" value="1"/>
</dbReference>